<evidence type="ECO:0000313" key="1">
    <source>
        <dbReference type="EMBL" id="SDP58772.1"/>
    </source>
</evidence>
<dbReference type="STRING" id="91360.SAMN05660330_03286"/>
<keyword evidence="2" id="KW-1185">Reference proteome</keyword>
<reference evidence="1 2" key="1">
    <citation type="submission" date="2016-10" db="EMBL/GenBank/DDBJ databases">
        <authorList>
            <person name="de Groot N.N."/>
        </authorList>
    </citation>
    <scope>NUCLEOTIDE SEQUENCE [LARGE SCALE GENOMIC DNA]</scope>
    <source>
        <strain evidence="1 2">DSM 12130</strain>
    </source>
</reference>
<protein>
    <submittedName>
        <fullName evidence="1">Uncharacterized protein</fullName>
    </submittedName>
</protein>
<gene>
    <name evidence="1" type="ORF">SAMN05660330_03286</name>
</gene>
<evidence type="ECO:0000313" key="2">
    <source>
        <dbReference type="Proteomes" id="UP000199073"/>
    </source>
</evidence>
<proteinExistence type="predicted"/>
<dbReference type="AlphaFoldDB" id="A0A1H0TXH2"/>
<dbReference type="EMBL" id="FNJI01000027">
    <property type="protein sequence ID" value="SDP58772.1"/>
    <property type="molecule type" value="Genomic_DNA"/>
</dbReference>
<accession>A0A1H0TXH2</accession>
<sequence length="53" mass="6210">MRVKRFLERNINLLKYTDLTILSKCRIAGEGMSVTIFPDKRKILLFLSEKVIP</sequence>
<dbReference type="Proteomes" id="UP000199073">
    <property type="component" value="Unassembled WGS sequence"/>
</dbReference>
<organism evidence="1 2">
    <name type="scientific">Desulforhopalus singaporensis</name>
    <dbReference type="NCBI Taxonomy" id="91360"/>
    <lineage>
        <taxon>Bacteria</taxon>
        <taxon>Pseudomonadati</taxon>
        <taxon>Thermodesulfobacteriota</taxon>
        <taxon>Desulfobulbia</taxon>
        <taxon>Desulfobulbales</taxon>
        <taxon>Desulfocapsaceae</taxon>
        <taxon>Desulforhopalus</taxon>
    </lineage>
</organism>
<name>A0A1H0TXH2_9BACT</name>